<sequence length="308" mass="33662">MNLEKLLGIKYPIIQGGMAHIATSELAAAVSEAGGLGVIGSGGMSAEDLRDNIRDLRAKTKKPFAVNLMMLRPDTDDLVKVILEEDVKILTIGAGSYGKYADIFKEKEIKVIPVIASPVQIKRYEDYNPTAYIAEGMEAGGHIGQMTTITLIPEAVNATDRPIIAAGGIASGREIFAAEILGASGVQIGTGFLFTEECPAHENYKNILLKSTSSKVTVIGNNNVPMRLLKNKMTRDYKNLEKSNSLEELEYFTIGRLRKAVKEGDVVEGSVMTGLDVGRFNEIVPVKEFIERIFREYDEVKNGYKNQG</sequence>
<dbReference type="RefSeq" id="WP_216548490.1">
    <property type="nucleotide sequence ID" value="NZ_JAHLQO010000001.1"/>
</dbReference>
<keyword evidence="3" id="KW-0560">Oxidoreductase</keyword>
<evidence type="ECO:0000313" key="4">
    <source>
        <dbReference type="EMBL" id="MBU5668656.1"/>
    </source>
</evidence>
<dbReference type="PANTHER" id="PTHR32332:SF20">
    <property type="entry name" value="2-NITROPROPANE DIOXYGENASE-LIKE PROTEIN"/>
    <property type="match status" value="1"/>
</dbReference>
<evidence type="ECO:0000256" key="2">
    <source>
        <dbReference type="ARBA" id="ARBA00022643"/>
    </source>
</evidence>
<organism evidence="4 5">
    <name type="scientific">Peptoniphilus ovalis</name>
    <dbReference type="NCBI Taxonomy" id="2841503"/>
    <lineage>
        <taxon>Bacteria</taxon>
        <taxon>Bacillati</taxon>
        <taxon>Bacillota</taxon>
        <taxon>Tissierellia</taxon>
        <taxon>Tissierellales</taxon>
        <taxon>Peptoniphilaceae</taxon>
        <taxon>Peptoniphilus</taxon>
    </lineage>
</organism>
<keyword evidence="2" id="KW-0288">FMN</keyword>
<dbReference type="GO" id="GO:0004497">
    <property type="term" value="F:monooxygenase activity"/>
    <property type="evidence" value="ECO:0007669"/>
    <property type="project" value="UniProtKB-KW"/>
</dbReference>
<dbReference type="CDD" id="cd04730">
    <property type="entry name" value="NPD_like"/>
    <property type="match status" value="1"/>
</dbReference>
<protein>
    <submittedName>
        <fullName evidence="4">Nitronate monooxygenase</fullName>
    </submittedName>
</protein>
<evidence type="ECO:0000256" key="3">
    <source>
        <dbReference type="ARBA" id="ARBA00023002"/>
    </source>
</evidence>
<keyword evidence="5" id="KW-1185">Reference proteome</keyword>
<dbReference type="EMBL" id="JAHLQO010000001">
    <property type="protein sequence ID" value="MBU5668656.1"/>
    <property type="molecule type" value="Genomic_DNA"/>
</dbReference>
<dbReference type="PANTHER" id="PTHR32332">
    <property type="entry name" value="2-NITROPROPANE DIOXYGENASE"/>
    <property type="match status" value="1"/>
</dbReference>
<evidence type="ECO:0000256" key="1">
    <source>
        <dbReference type="ARBA" id="ARBA00022630"/>
    </source>
</evidence>
<dbReference type="InterPro" id="IPR004136">
    <property type="entry name" value="NMO"/>
</dbReference>
<keyword evidence="4" id="KW-0503">Monooxygenase</keyword>
<proteinExistence type="predicted"/>
<gene>
    <name evidence="4" type="ORF">KQI68_02260</name>
</gene>
<reference evidence="4 5" key="1">
    <citation type="submission" date="2021-06" db="EMBL/GenBank/DDBJ databases">
        <authorList>
            <person name="Sun Q."/>
            <person name="Li D."/>
        </authorList>
    </citation>
    <scope>NUCLEOTIDE SEQUENCE [LARGE SCALE GENOMIC DNA]</scope>
    <source>
        <strain evidence="4 5">MSJ-1</strain>
    </source>
</reference>
<keyword evidence="1" id="KW-0285">Flavoprotein</keyword>
<dbReference type="Pfam" id="PF03060">
    <property type="entry name" value="NMO"/>
    <property type="match status" value="2"/>
</dbReference>
<evidence type="ECO:0000313" key="5">
    <source>
        <dbReference type="Proteomes" id="UP000783742"/>
    </source>
</evidence>
<name>A0ABS6FHC5_9FIRM</name>
<dbReference type="Proteomes" id="UP000783742">
    <property type="component" value="Unassembled WGS sequence"/>
</dbReference>
<comment type="caution">
    <text evidence="4">The sequence shown here is derived from an EMBL/GenBank/DDBJ whole genome shotgun (WGS) entry which is preliminary data.</text>
</comment>
<accession>A0ABS6FHC5</accession>